<sequence length="55" mass="6400">MEKEMTANESRIRVLAEQLAELNELERAVYGSETEVSHNTMLIELIDCYKEQNNL</sequence>
<evidence type="ECO:0000313" key="1">
    <source>
        <dbReference type="EMBL" id="QSG15778.1"/>
    </source>
</evidence>
<keyword evidence="2" id="KW-1185">Reference proteome</keyword>
<name>A0A897NSJ4_9EURY</name>
<accession>A0A897NSJ4</accession>
<dbReference type="EMBL" id="CP064791">
    <property type="protein sequence ID" value="QSG15778.1"/>
    <property type="molecule type" value="Genomic_DNA"/>
</dbReference>
<dbReference type="AlphaFoldDB" id="A0A897NSJ4"/>
<reference evidence="1 2" key="1">
    <citation type="submission" date="2020-11" db="EMBL/GenBank/DDBJ databases">
        <title>Carbohydrate-dependent, anaerobic sulfur respiration: A novel catabolism in halophilic archaea.</title>
        <authorList>
            <person name="Sorokin D.Y."/>
            <person name="Messina E."/>
            <person name="Smedile F."/>
            <person name="La Cono V."/>
            <person name="Hallsworth J.E."/>
            <person name="Yakimov M.M."/>
        </authorList>
    </citation>
    <scope>NUCLEOTIDE SEQUENCE [LARGE SCALE GENOMIC DNA]</scope>
    <source>
        <strain evidence="1 2">HSR-Est</strain>
    </source>
</reference>
<organism evidence="1 2">
    <name type="scientific">Halapricum desulfuricans</name>
    <dbReference type="NCBI Taxonomy" id="2841257"/>
    <lineage>
        <taxon>Archaea</taxon>
        <taxon>Methanobacteriati</taxon>
        <taxon>Methanobacteriota</taxon>
        <taxon>Stenosarchaea group</taxon>
        <taxon>Halobacteria</taxon>
        <taxon>Halobacteriales</taxon>
        <taxon>Haloarculaceae</taxon>
        <taxon>Halapricum</taxon>
    </lineage>
</organism>
<evidence type="ECO:0000313" key="2">
    <source>
        <dbReference type="Proteomes" id="UP000663292"/>
    </source>
</evidence>
<dbReference type="Proteomes" id="UP000663292">
    <property type="component" value="Chromosome"/>
</dbReference>
<protein>
    <submittedName>
        <fullName evidence="1">Uncharacterized protein</fullName>
    </submittedName>
</protein>
<gene>
    <name evidence="1" type="ORF">HSEST_2265</name>
</gene>
<proteinExistence type="predicted"/>